<dbReference type="AlphaFoldDB" id="A0A2S4JN61"/>
<feature type="modified residue" description="4-aspartylphosphate" evidence="2">
    <location>
        <position position="131"/>
    </location>
</feature>
<comment type="caution">
    <text evidence="4">The sequence shown here is derived from an EMBL/GenBank/DDBJ whole genome shotgun (WGS) entry which is preliminary data.</text>
</comment>
<keyword evidence="4" id="KW-0808">Transferase</keyword>
<dbReference type="InterPro" id="IPR041657">
    <property type="entry name" value="HTH_17"/>
</dbReference>
<name>A0A2S4JN61_9SPIO</name>
<dbReference type="InterPro" id="IPR050595">
    <property type="entry name" value="Bact_response_regulator"/>
</dbReference>
<dbReference type="Gene3D" id="3.40.50.2300">
    <property type="match status" value="1"/>
</dbReference>
<organism evidence="4 5">
    <name type="scientific">Alkalispirochaeta sphaeroplastigenens</name>
    <dbReference type="NCBI Taxonomy" id="1187066"/>
    <lineage>
        <taxon>Bacteria</taxon>
        <taxon>Pseudomonadati</taxon>
        <taxon>Spirochaetota</taxon>
        <taxon>Spirochaetia</taxon>
        <taxon>Spirochaetales</taxon>
        <taxon>Spirochaetaceae</taxon>
        <taxon>Alkalispirochaeta</taxon>
    </lineage>
</organism>
<dbReference type="Gene3D" id="1.10.1660.10">
    <property type="match status" value="1"/>
</dbReference>
<dbReference type="GO" id="GO:0016301">
    <property type="term" value="F:kinase activity"/>
    <property type="evidence" value="ECO:0007669"/>
    <property type="project" value="UniProtKB-KW"/>
</dbReference>
<dbReference type="Proteomes" id="UP000237350">
    <property type="component" value="Unassembled WGS sequence"/>
</dbReference>
<keyword evidence="4" id="KW-0418">Kinase</keyword>
<dbReference type="PANTHER" id="PTHR44591">
    <property type="entry name" value="STRESS RESPONSE REGULATOR PROTEIN 1"/>
    <property type="match status" value="1"/>
</dbReference>
<evidence type="ECO:0000259" key="3">
    <source>
        <dbReference type="PROSITE" id="PS50110"/>
    </source>
</evidence>
<protein>
    <submittedName>
        <fullName evidence="4">Histidine kinase</fullName>
    </submittedName>
</protein>
<evidence type="ECO:0000256" key="2">
    <source>
        <dbReference type="PROSITE-ProRule" id="PRU00169"/>
    </source>
</evidence>
<dbReference type="OrthoDB" id="5416564at2"/>
<dbReference type="InterPro" id="IPR011006">
    <property type="entry name" value="CheY-like_superfamily"/>
</dbReference>
<gene>
    <name evidence="4" type="ORF">AU468_08850</name>
</gene>
<dbReference type="EMBL" id="LPWH01000070">
    <property type="protein sequence ID" value="POR00969.1"/>
    <property type="molecule type" value="Genomic_DNA"/>
</dbReference>
<dbReference type="Pfam" id="PF12728">
    <property type="entry name" value="HTH_17"/>
    <property type="match status" value="1"/>
</dbReference>
<evidence type="ECO:0000313" key="4">
    <source>
        <dbReference type="EMBL" id="POR00969.1"/>
    </source>
</evidence>
<reference evidence="5" key="1">
    <citation type="submission" date="2015-12" db="EMBL/GenBank/DDBJ databases">
        <authorList>
            <person name="Lodha T.D."/>
            <person name="Chintalapati S."/>
            <person name="Chintalapati V.R."/>
            <person name="Sravanthi T."/>
        </authorList>
    </citation>
    <scope>NUCLEOTIDE SEQUENCE [LARGE SCALE GENOMIC DNA]</scope>
    <source>
        <strain evidence="5">JC133</strain>
    </source>
</reference>
<dbReference type="SUPFAM" id="SSF52172">
    <property type="entry name" value="CheY-like"/>
    <property type="match status" value="1"/>
</dbReference>
<dbReference type="PANTHER" id="PTHR44591:SF3">
    <property type="entry name" value="RESPONSE REGULATORY DOMAIN-CONTAINING PROTEIN"/>
    <property type="match status" value="1"/>
</dbReference>
<feature type="domain" description="Response regulatory" evidence="3">
    <location>
        <begin position="80"/>
        <end position="198"/>
    </location>
</feature>
<dbReference type="Pfam" id="PF00072">
    <property type="entry name" value="Response_reg"/>
    <property type="match status" value="1"/>
</dbReference>
<dbReference type="RefSeq" id="WP_103680400.1">
    <property type="nucleotide sequence ID" value="NZ_LPWH01000070.1"/>
</dbReference>
<dbReference type="SMART" id="SM00448">
    <property type="entry name" value="REC"/>
    <property type="match status" value="1"/>
</dbReference>
<dbReference type="GO" id="GO:0000160">
    <property type="term" value="P:phosphorelay signal transduction system"/>
    <property type="evidence" value="ECO:0007669"/>
    <property type="project" value="InterPro"/>
</dbReference>
<dbReference type="PROSITE" id="PS50110">
    <property type="entry name" value="RESPONSE_REGULATORY"/>
    <property type="match status" value="1"/>
</dbReference>
<evidence type="ECO:0000256" key="1">
    <source>
        <dbReference type="ARBA" id="ARBA00022553"/>
    </source>
</evidence>
<dbReference type="InterPro" id="IPR001789">
    <property type="entry name" value="Sig_transdc_resp-reg_receiver"/>
</dbReference>
<keyword evidence="1 2" id="KW-0597">Phosphoprotein</keyword>
<proteinExistence type="predicted"/>
<accession>A0A2S4JN61</accession>
<sequence length="206" mass="23127">MARTNKKERVFSAHEVANICGVVNQTAINWIDKGHLEAYTTPGGQYRVYADVLAKFLQKQGMRLPDELKQILAEQARIEQVLIVDDDNDFNDLVKQFLDKRYPDYKVNQAFDGYDAGKAISEFKPDVVLLDINLPGVDGFKLCRQIKSDDNLSRPIVITITGMADEGTREQALEAGADAFLQKPIDVESLPALIEELAENRATRRS</sequence>
<keyword evidence="5" id="KW-1185">Reference proteome</keyword>
<evidence type="ECO:0000313" key="5">
    <source>
        <dbReference type="Proteomes" id="UP000237350"/>
    </source>
</evidence>